<protein>
    <submittedName>
        <fullName evidence="2">Unannotated protein</fullName>
    </submittedName>
</protein>
<accession>A0A6J6ZA87</accession>
<organism evidence="2">
    <name type="scientific">freshwater metagenome</name>
    <dbReference type="NCBI Taxonomy" id="449393"/>
    <lineage>
        <taxon>unclassified sequences</taxon>
        <taxon>metagenomes</taxon>
        <taxon>ecological metagenomes</taxon>
    </lineage>
</organism>
<dbReference type="EMBL" id="CAEZTW010000084">
    <property type="protein sequence ID" value="CAB4582419.1"/>
    <property type="molecule type" value="Genomic_DNA"/>
</dbReference>
<dbReference type="InterPro" id="IPR022292">
    <property type="entry name" value="CHP03843"/>
</dbReference>
<dbReference type="EMBL" id="CAFABB010000005">
    <property type="protein sequence ID" value="CAB4814447.1"/>
    <property type="molecule type" value="Genomic_DNA"/>
</dbReference>
<evidence type="ECO:0000313" key="2">
    <source>
        <dbReference type="EMBL" id="CAB4814447.1"/>
    </source>
</evidence>
<sequence>MTEVAVQIQECELIVVGRLVDASNATLQANLKGTDPEVKVIYKPVAGERPLWDFEDGNLAHREYAAFLISDRAGFDLVPHTVLREGPFGFGMVQQWIEIDESVDVVDYGQSDDTQLRNLALFDAIINNTDRKFGHLLIDENGKLRGCDHGVCFHQEDKLRTVLWQFSDLSFSQQEIKLIDQVEALNLEEMLGNLLTKQEIAAIRMRTKNLKNSNKFPLPSDQWPAVPWPPV</sequence>
<proteinExistence type="predicted"/>
<reference evidence="2" key="1">
    <citation type="submission" date="2020-05" db="EMBL/GenBank/DDBJ databases">
        <authorList>
            <person name="Chiriac C."/>
            <person name="Salcher M."/>
            <person name="Ghai R."/>
            <person name="Kavagutti S V."/>
        </authorList>
    </citation>
    <scope>NUCLEOTIDE SEQUENCE</scope>
</reference>
<name>A0A6J6ZA87_9ZZZZ</name>
<evidence type="ECO:0000313" key="1">
    <source>
        <dbReference type="EMBL" id="CAB4582419.1"/>
    </source>
</evidence>
<dbReference type="NCBIfam" id="TIGR03843">
    <property type="entry name" value="SCO1664 family protein"/>
    <property type="match status" value="1"/>
</dbReference>
<dbReference type="AlphaFoldDB" id="A0A6J6ZA87"/>
<gene>
    <name evidence="1" type="ORF">UFOPK1766_00538</name>
    <name evidence="2" type="ORF">UFOPK3162_00080</name>
</gene>